<dbReference type="Pfam" id="PF10317">
    <property type="entry name" value="7TM_GPCR_Srd"/>
    <property type="match status" value="2"/>
</dbReference>
<comment type="similarity">
    <text evidence="2">Belongs to the nematode receptor-like protein srd family.</text>
</comment>
<evidence type="ECO:0000256" key="3">
    <source>
        <dbReference type="ARBA" id="ARBA00022692"/>
    </source>
</evidence>
<evidence type="ECO:0000256" key="1">
    <source>
        <dbReference type="ARBA" id="ARBA00004141"/>
    </source>
</evidence>
<evidence type="ECO:0000256" key="6">
    <source>
        <dbReference type="SAM" id="Phobius"/>
    </source>
</evidence>
<dbReference type="OMA" id="FVTIAMC"/>
<keyword evidence="5 6" id="KW-0472">Membrane</keyword>
<keyword evidence="3 6" id="KW-0812">Transmembrane</keyword>
<name>A0A0N4Y8M1_NIPBR</name>
<dbReference type="PANTHER" id="PTHR22945">
    <property type="entry name" value="SERPENTINE RECEPTOR, CLASS D DELTA"/>
    <property type="match status" value="1"/>
</dbReference>
<feature type="transmembrane region" description="Helical" evidence="6">
    <location>
        <begin position="124"/>
        <end position="142"/>
    </location>
</feature>
<gene>
    <name evidence="7" type="ORF">NBR_LOCUS12585</name>
</gene>
<feature type="transmembrane region" description="Helical" evidence="6">
    <location>
        <begin position="162"/>
        <end position="184"/>
    </location>
</feature>
<dbReference type="PANTHER" id="PTHR22945:SF34">
    <property type="entry name" value="G_PROTEIN_RECEP_F1_2 DOMAIN-CONTAINING PROTEIN"/>
    <property type="match status" value="1"/>
</dbReference>
<evidence type="ECO:0000256" key="4">
    <source>
        <dbReference type="ARBA" id="ARBA00022989"/>
    </source>
</evidence>
<evidence type="ECO:0000313" key="8">
    <source>
        <dbReference type="Proteomes" id="UP000271162"/>
    </source>
</evidence>
<evidence type="ECO:0000313" key="7">
    <source>
        <dbReference type="EMBL" id="VDL76174.1"/>
    </source>
</evidence>
<proteinExistence type="inferred from homology"/>
<dbReference type="EMBL" id="UYSL01020797">
    <property type="protein sequence ID" value="VDL76174.1"/>
    <property type="molecule type" value="Genomic_DNA"/>
</dbReference>
<evidence type="ECO:0000313" key="9">
    <source>
        <dbReference type="WBParaSite" id="NBR_0001258401-mRNA-1"/>
    </source>
</evidence>
<organism evidence="9">
    <name type="scientific">Nippostrongylus brasiliensis</name>
    <name type="common">Rat hookworm</name>
    <dbReference type="NCBI Taxonomy" id="27835"/>
    <lineage>
        <taxon>Eukaryota</taxon>
        <taxon>Metazoa</taxon>
        <taxon>Ecdysozoa</taxon>
        <taxon>Nematoda</taxon>
        <taxon>Chromadorea</taxon>
        <taxon>Rhabditida</taxon>
        <taxon>Rhabditina</taxon>
        <taxon>Rhabditomorpha</taxon>
        <taxon>Strongyloidea</taxon>
        <taxon>Heligmosomidae</taxon>
        <taxon>Nippostrongylus</taxon>
    </lineage>
</organism>
<evidence type="ECO:0000256" key="5">
    <source>
        <dbReference type="ARBA" id="ARBA00023136"/>
    </source>
</evidence>
<protein>
    <submittedName>
        <fullName evidence="9">G protein-coupled receptor</fullName>
    </submittedName>
</protein>
<dbReference type="GO" id="GO:0016020">
    <property type="term" value="C:membrane"/>
    <property type="evidence" value="ECO:0007669"/>
    <property type="project" value="UniProtKB-SubCell"/>
</dbReference>
<dbReference type="SUPFAM" id="SSF81321">
    <property type="entry name" value="Family A G protein-coupled receptor-like"/>
    <property type="match status" value="1"/>
</dbReference>
<evidence type="ECO:0000256" key="2">
    <source>
        <dbReference type="ARBA" id="ARBA00009166"/>
    </source>
</evidence>
<reference evidence="9" key="1">
    <citation type="submission" date="2017-02" db="UniProtKB">
        <authorList>
            <consortium name="WormBaseParasite"/>
        </authorList>
    </citation>
    <scope>IDENTIFICATION</scope>
</reference>
<feature type="transmembrane region" description="Helical" evidence="6">
    <location>
        <begin position="37"/>
        <end position="59"/>
    </location>
</feature>
<keyword evidence="4 6" id="KW-1133">Transmembrane helix</keyword>
<dbReference type="InterPro" id="IPR019421">
    <property type="entry name" value="7TM_GPCR_serpentine_rcpt_Srd"/>
</dbReference>
<comment type="subcellular location">
    <subcellularLocation>
        <location evidence="1">Membrane</location>
        <topology evidence="1">Multi-pass membrane protein</topology>
    </subcellularLocation>
</comment>
<dbReference type="InterPro" id="IPR050920">
    <property type="entry name" value="Nematode_rcpt-like_delta"/>
</dbReference>
<keyword evidence="8" id="KW-1185">Reference proteome</keyword>
<dbReference type="Proteomes" id="UP000271162">
    <property type="component" value="Unassembled WGS sequence"/>
</dbReference>
<dbReference type="AlphaFoldDB" id="A0A0N4Y8M1"/>
<accession>A0A0N4Y8M1</accession>
<sequence length="221" mass="25919">MFCAILLVTLDDYSFVTIAMCMVFKYHTLVGKAYSMWQIFTVVFLFSLLPLSPGIALLIHNPDYEQLHEVLERLRPEDELRRYGEYCGLPDVKNAFVLYLVLIRRYALSSYNKMSPQSSHAFDMMIKALVIQSFVPVFIWLPSKILYLLTQFTSFHSVFVEYLLLALSPLLAVVDPCVTLYYILPYRKFVRRIFCSNRDQCRCKFFKKRIGSREQRSVDTP</sequence>
<reference evidence="7 8" key="2">
    <citation type="submission" date="2018-11" db="EMBL/GenBank/DDBJ databases">
        <authorList>
            <consortium name="Pathogen Informatics"/>
        </authorList>
    </citation>
    <scope>NUCLEOTIDE SEQUENCE [LARGE SCALE GENOMIC DNA]</scope>
</reference>
<dbReference type="WBParaSite" id="NBR_0001258401-mRNA-1">
    <property type="protein sequence ID" value="NBR_0001258401-mRNA-1"/>
    <property type="gene ID" value="NBR_0001258401"/>
</dbReference>